<proteinExistence type="inferred from homology"/>
<sequence length="532" mass="56362">MLEQLAAWGVKQIYGVIGDANLNVLDALAKQNKIAYIACRHEESAALMASAEAKLTGRVGVCLATSGPGVANLLNGLADASMDYAPVLAITGQVEQAKIGTRSKQYIDQQKLLAALTDCSEQLAHPDALPELLQSALTSALAHGKLAHLSIPKDLYTQTVNGVVIQYPRHLQQPLLTPDDEVRAAAELIRSAAKPALLLGRGARSAADGVLALAEMLPAAVVTTEPAKPAFAHEHPLYAGGLGQGGSEASSLLMAESDLIVMLGATWWPDDYAPIRAKVLQVDKLAAHIGRGHPLAHGVVGDIADIVPRLVRQLKAQPSAPRDGWRQRVTDTVRSWRERVRQESNEDGLPLAPQRAMQAIAEACASDAVLCIDTGDHTLWFDRIFAAKPNQDVLLSGRWRTLGFALPAAIAAKLEQPQRQVVAIAGDGGSVQTIMELHTAAAYKLAITLVVFNNGCYAMERNRMQIEGLSTLGSGLDSPDFVKLAEACGAAGYRAATAAELEAALRQALSGSGRPALVEVVVAPTVVPHTKM</sequence>
<dbReference type="Pfam" id="PF02776">
    <property type="entry name" value="TPP_enzyme_N"/>
    <property type="match status" value="1"/>
</dbReference>
<keyword evidence="2 3" id="KW-0786">Thiamine pyrophosphate</keyword>
<dbReference type="SUPFAM" id="SSF52518">
    <property type="entry name" value="Thiamin diphosphate-binding fold (THDP-binding)"/>
    <property type="match status" value="2"/>
</dbReference>
<name>A0ABR5AAQ9_9BACL</name>
<evidence type="ECO:0000259" key="6">
    <source>
        <dbReference type="Pfam" id="PF02776"/>
    </source>
</evidence>
<evidence type="ECO:0000256" key="1">
    <source>
        <dbReference type="ARBA" id="ARBA00007812"/>
    </source>
</evidence>
<dbReference type="InterPro" id="IPR047211">
    <property type="entry name" value="POXB-like"/>
</dbReference>
<dbReference type="InterPro" id="IPR029061">
    <property type="entry name" value="THDP-binding"/>
</dbReference>
<protein>
    <submittedName>
        <fullName evidence="7">Pyruvate oxidase</fullName>
    </submittedName>
</protein>
<dbReference type="PANTHER" id="PTHR42981:SF2">
    <property type="entry name" value="PYRUVATE DEHYDROGENASE [UBIQUINONE]"/>
    <property type="match status" value="1"/>
</dbReference>
<feature type="domain" description="Thiamine pyrophosphate enzyme TPP-binding" evidence="5">
    <location>
        <begin position="373"/>
        <end position="520"/>
    </location>
</feature>
<dbReference type="InterPro" id="IPR011766">
    <property type="entry name" value="TPP_enzyme_TPP-bd"/>
</dbReference>
<dbReference type="Gene3D" id="3.40.50.1220">
    <property type="entry name" value="TPP-binding domain"/>
    <property type="match status" value="1"/>
</dbReference>
<dbReference type="InterPro" id="IPR000399">
    <property type="entry name" value="TPP-bd_CS"/>
</dbReference>
<dbReference type="Proteomes" id="UP000031967">
    <property type="component" value="Unassembled WGS sequence"/>
</dbReference>
<feature type="domain" description="Thiamine pyrophosphate enzyme N-terminal TPP-binding" evidence="6">
    <location>
        <begin position="1"/>
        <end position="111"/>
    </location>
</feature>
<comment type="similarity">
    <text evidence="1 3">Belongs to the TPP enzyme family.</text>
</comment>
<evidence type="ECO:0000259" key="4">
    <source>
        <dbReference type="Pfam" id="PF00205"/>
    </source>
</evidence>
<dbReference type="InterPro" id="IPR012001">
    <property type="entry name" value="Thiamin_PyroP_enz_TPP-bd_dom"/>
</dbReference>
<dbReference type="Pfam" id="PF00205">
    <property type="entry name" value="TPP_enzyme_M"/>
    <property type="match status" value="1"/>
</dbReference>
<evidence type="ECO:0000256" key="2">
    <source>
        <dbReference type="ARBA" id="ARBA00023052"/>
    </source>
</evidence>
<dbReference type="Gene3D" id="3.40.50.970">
    <property type="match status" value="2"/>
</dbReference>
<organism evidence="7 8">
    <name type="scientific">Gordoniibacillus kamchatkensis</name>
    <dbReference type="NCBI Taxonomy" id="1590651"/>
    <lineage>
        <taxon>Bacteria</taxon>
        <taxon>Bacillati</taxon>
        <taxon>Bacillota</taxon>
        <taxon>Bacilli</taxon>
        <taxon>Bacillales</taxon>
        <taxon>Paenibacillaceae</taxon>
        <taxon>Gordoniibacillus</taxon>
    </lineage>
</organism>
<evidence type="ECO:0000313" key="7">
    <source>
        <dbReference type="EMBL" id="KIL37773.1"/>
    </source>
</evidence>
<evidence type="ECO:0000259" key="5">
    <source>
        <dbReference type="Pfam" id="PF02775"/>
    </source>
</evidence>
<dbReference type="Pfam" id="PF02775">
    <property type="entry name" value="TPP_enzyme_C"/>
    <property type="match status" value="1"/>
</dbReference>
<dbReference type="PANTHER" id="PTHR42981">
    <property type="entry name" value="PYRUVATE DEHYDROGENASE [UBIQUINONE]"/>
    <property type="match status" value="1"/>
</dbReference>
<evidence type="ECO:0000256" key="3">
    <source>
        <dbReference type="RuleBase" id="RU362132"/>
    </source>
</evidence>
<gene>
    <name evidence="7" type="ORF">SD70_30825</name>
</gene>
<feature type="domain" description="Thiamine pyrophosphate enzyme central" evidence="4">
    <location>
        <begin position="182"/>
        <end position="310"/>
    </location>
</feature>
<dbReference type="InterPro" id="IPR029035">
    <property type="entry name" value="DHS-like_NAD/FAD-binding_dom"/>
</dbReference>
<dbReference type="InterPro" id="IPR012000">
    <property type="entry name" value="Thiamin_PyroP_enz_cen_dom"/>
</dbReference>
<dbReference type="SUPFAM" id="SSF52467">
    <property type="entry name" value="DHS-like NAD/FAD-binding domain"/>
    <property type="match status" value="1"/>
</dbReference>
<accession>A0ABR5AAQ9</accession>
<dbReference type="PROSITE" id="PS00187">
    <property type="entry name" value="TPP_ENZYMES"/>
    <property type="match status" value="1"/>
</dbReference>
<reference evidence="7 8" key="1">
    <citation type="submission" date="2014-12" db="EMBL/GenBank/DDBJ databases">
        <title>Draft genome sequence of Paenibacillus kamchatkensis strain B-2647.</title>
        <authorList>
            <person name="Karlyshev A.V."/>
            <person name="Kudryashova E.B."/>
        </authorList>
    </citation>
    <scope>NUCLEOTIDE SEQUENCE [LARGE SCALE GENOMIC DNA]</scope>
    <source>
        <strain evidence="7 8">VKM B-2647</strain>
    </source>
</reference>
<dbReference type="EMBL" id="JXAK01000097">
    <property type="protein sequence ID" value="KIL37773.1"/>
    <property type="molecule type" value="Genomic_DNA"/>
</dbReference>
<comment type="caution">
    <text evidence="7">The sequence shown here is derived from an EMBL/GenBank/DDBJ whole genome shotgun (WGS) entry which is preliminary data.</text>
</comment>
<keyword evidence="7" id="KW-0670">Pyruvate</keyword>
<keyword evidence="8" id="KW-1185">Reference proteome</keyword>
<evidence type="ECO:0000313" key="8">
    <source>
        <dbReference type="Proteomes" id="UP000031967"/>
    </source>
</evidence>